<proteinExistence type="predicted"/>
<dbReference type="EMBL" id="MW046412">
    <property type="protein sequence ID" value="QTE03785.1"/>
    <property type="molecule type" value="Genomic_DNA"/>
</dbReference>
<sequence>MASSGRFVPQHTQDRQWDLRVNLPTDDDVQRLLTAAQREIDAGKFRYILIGGLEVGDKQYQDDFEIQHAHVALIYNNRVTKASILKNLNIKQGLGYYLVPRNRNLPYAGWKNHHTKTATKVSPTLKLLEYGTLPEDTEAQQVVRRSEQEKKRTLDEVIVDMKTLIEAGKDDEAFVKYPRNYLSYGEKIKAMLVQKRNFFKVNGDPHIWLYGTPGDGKSALLSYVYPDYYNKNLDNRFFDLYHPDKHTHMLLQDVDHQVVEKLGVQFLKTICDESGFPVDQKFKSPQLARTTALVTSNFTLDDVIPEDMKGRSENLRALSRRFWVINIRDLLHSMGIKLLDKYEIVQLKKAGNQDPSKLFLSWDYLRNIPTGEPLPTPIVLQGKIRELYYGPQVASV</sequence>
<reference evidence="4" key="1">
    <citation type="submission" date="2020-09" db="EMBL/GenBank/DDBJ databases">
        <title>Parvovirus dark matter in the feces of wild birds.</title>
        <authorList>
            <person name="Dai Z."/>
            <person name="Yang S."/>
            <person name="Zhang W."/>
        </authorList>
    </citation>
    <scope>NUCLEOTIDE SEQUENCE</scope>
    <source>
        <strain evidence="4">Cra70par04</strain>
    </source>
</reference>
<accession>A0A8A4XCV7</accession>
<organism evidence="4">
    <name type="scientific">Grus japonensis parvo-like hybrid virus</name>
    <dbReference type="NCBI Taxonomy" id="2794511"/>
    <lineage>
        <taxon>Viruses</taxon>
        <taxon>Monodnaviria</taxon>
        <taxon>Shotokuvirae</taxon>
        <taxon>Cressdnaviricota</taxon>
        <taxon>Arfiviricetes</taxon>
        <taxon>Lineavirales</taxon>
        <taxon>Oomyviridae</taxon>
        <taxon>Nicoomyvirus</taxon>
        <taxon>Nicoomyvirus peneszensis</taxon>
    </lineage>
</organism>
<dbReference type="GO" id="GO:0042025">
    <property type="term" value="C:host cell nucleus"/>
    <property type="evidence" value="ECO:0007669"/>
    <property type="project" value="UniProtKB-SubCell"/>
</dbReference>
<evidence type="ECO:0000256" key="2">
    <source>
        <dbReference type="ARBA" id="ARBA00014531"/>
    </source>
</evidence>
<comment type="subcellular location">
    <subcellularLocation>
        <location evidence="1">Host nucleus</location>
    </subcellularLocation>
</comment>
<keyword evidence="3" id="KW-1048">Host nucleus</keyword>
<evidence type="ECO:0000256" key="1">
    <source>
        <dbReference type="ARBA" id="ARBA00004147"/>
    </source>
</evidence>
<protein>
    <recommendedName>
        <fullName evidence="2">Replication-associated protein</fullName>
    </recommendedName>
</protein>
<dbReference type="SUPFAM" id="SSF52540">
    <property type="entry name" value="P-loop containing nucleoside triphosphate hydrolases"/>
    <property type="match status" value="1"/>
</dbReference>
<name>A0A8A4XCV7_9VIRU</name>
<evidence type="ECO:0000313" key="4">
    <source>
        <dbReference type="EMBL" id="QTE03785.1"/>
    </source>
</evidence>
<dbReference type="Gene3D" id="3.40.50.300">
    <property type="entry name" value="P-loop containing nucleotide triphosphate hydrolases"/>
    <property type="match status" value="1"/>
</dbReference>
<dbReference type="InterPro" id="IPR027417">
    <property type="entry name" value="P-loop_NTPase"/>
</dbReference>
<evidence type="ECO:0000256" key="3">
    <source>
        <dbReference type="ARBA" id="ARBA00022562"/>
    </source>
</evidence>